<feature type="region of interest" description="Disordered" evidence="1">
    <location>
        <begin position="53"/>
        <end position="182"/>
    </location>
</feature>
<gene>
    <name evidence="2" type="ORF">ACFQKB_44520</name>
</gene>
<evidence type="ECO:0000313" key="2">
    <source>
        <dbReference type="EMBL" id="MFC6886894.1"/>
    </source>
</evidence>
<keyword evidence="3" id="KW-1185">Reference proteome</keyword>
<dbReference type="RefSeq" id="WP_160821145.1">
    <property type="nucleotide sequence ID" value="NZ_JBHSXS010000062.1"/>
</dbReference>
<dbReference type="EMBL" id="JBHSXS010000062">
    <property type="protein sequence ID" value="MFC6886894.1"/>
    <property type="molecule type" value="Genomic_DNA"/>
</dbReference>
<reference evidence="3" key="1">
    <citation type="journal article" date="2019" name="Int. J. Syst. Evol. Microbiol.">
        <title>The Global Catalogue of Microorganisms (GCM) 10K type strain sequencing project: providing services to taxonomists for standard genome sequencing and annotation.</title>
        <authorList>
            <consortium name="The Broad Institute Genomics Platform"/>
            <consortium name="The Broad Institute Genome Sequencing Center for Infectious Disease"/>
            <person name="Wu L."/>
            <person name="Ma J."/>
        </authorList>
    </citation>
    <scope>NUCLEOTIDE SEQUENCE [LARGE SCALE GENOMIC DNA]</scope>
    <source>
        <strain evidence="3">JCM 3369</strain>
    </source>
</reference>
<name>A0ABW2CYI3_9ACTN</name>
<evidence type="ECO:0000256" key="1">
    <source>
        <dbReference type="SAM" id="MobiDB-lite"/>
    </source>
</evidence>
<feature type="compositionally biased region" description="Basic and acidic residues" evidence="1">
    <location>
        <begin position="126"/>
        <end position="137"/>
    </location>
</feature>
<evidence type="ECO:0000313" key="3">
    <source>
        <dbReference type="Proteomes" id="UP001596380"/>
    </source>
</evidence>
<feature type="compositionally biased region" description="Low complexity" evidence="1">
    <location>
        <begin position="141"/>
        <end position="156"/>
    </location>
</feature>
<dbReference type="Proteomes" id="UP001596380">
    <property type="component" value="Unassembled WGS sequence"/>
</dbReference>
<accession>A0ABW2CYI3</accession>
<sequence length="195" mass="19631">MDTRGYRGVSGGRRPAVLWPVLLAAFLLLTGLSAPGSHICQAQNPLVSALHDVGGHSSVPRRADAPDPHGTDVAPPDVRPSILRPDAPAVGVRSVPAQPVRPVPPAQAAAGESGAAEAAQGQAESGRGESGDQEIARRAVPRGSGRGAASRPARSAQDGSSAVHGGAAGRTSPRHGRLAHTPGARLLVSLGVSRV</sequence>
<organism evidence="2 3">
    <name type="scientific">Actinomadura yumaensis</name>
    <dbReference type="NCBI Taxonomy" id="111807"/>
    <lineage>
        <taxon>Bacteria</taxon>
        <taxon>Bacillati</taxon>
        <taxon>Actinomycetota</taxon>
        <taxon>Actinomycetes</taxon>
        <taxon>Streptosporangiales</taxon>
        <taxon>Thermomonosporaceae</taxon>
        <taxon>Actinomadura</taxon>
    </lineage>
</organism>
<protein>
    <submittedName>
        <fullName evidence="2">Uncharacterized protein</fullName>
    </submittedName>
</protein>
<feature type="compositionally biased region" description="Low complexity" evidence="1">
    <location>
        <begin position="106"/>
        <end position="125"/>
    </location>
</feature>
<comment type="caution">
    <text evidence="2">The sequence shown here is derived from an EMBL/GenBank/DDBJ whole genome shotgun (WGS) entry which is preliminary data.</text>
</comment>
<proteinExistence type="predicted"/>
<feature type="compositionally biased region" description="Basic and acidic residues" evidence="1">
    <location>
        <begin position="61"/>
        <end position="70"/>
    </location>
</feature>